<evidence type="ECO:0000313" key="5">
    <source>
        <dbReference type="Ensembl" id="ENSTGEP00000003207.1"/>
    </source>
</evidence>
<dbReference type="Proteomes" id="UP000694411">
    <property type="component" value="Chromosome 1"/>
</dbReference>
<evidence type="ECO:0000256" key="2">
    <source>
        <dbReference type="ARBA" id="ARBA00022670"/>
    </source>
</evidence>
<protein>
    <recommendedName>
        <fullName evidence="4">Peptidase A1 domain-containing protein</fullName>
    </recommendedName>
</protein>
<evidence type="ECO:0000259" key="4">
    <source>
        <dbReference type="Pfam" id="PF00026"/>
    </source>
</evidence>
<dbReference type="GO" id="GO:0004190">
    <property type="term" value="F:aspartic-type endopeptidase activity"/>
    <property type="evidence" value="ECO:0007669"/>
    <property type="project" value="UniProtKB-KW"/>
</dbReference>
<dbReference type="SUPFAM" id="SSF50630">
    <property type="entry name" value="Acid proteases"/>
    <property type="match status" value="1"/>
</dbReference>
<dbReference type="PANTHER" id="PTHR47966:SF13">
    <property type="entry name" value="CHYMOSIN"/>
    <property type="match status" value="1"/>
</dbReference>
<dbReference type="InterPro" id="IPR021109">
    <property type="entry name" value="Peptidase_aspartic_dom_sf"/>
</dbReference>
<feature type="domain" description="Peptidase A1" evidence="4">
    <location>
        <begin position="3"/>
        <end position="72"/>
    </location>
</feature>
<reference evidence="5" key="3">
    <citation type="submission" date="2025-09" db="UniProtKB">
        <authorList>
            <consortium name="Ensembl"/>
        </authorList>
    </citation>
    <scope>IDENTIFICATION</scope>
</reference>
<evidence type="ECO:0000256" key="3">
    <source>
        <dbReference type="ARBA" id="ARBA00022750"/>
    </source>
</evidence>
<dbReference type="Ensembl" id="ENSTGET00000003933.1">
    <property type="protein sequence ID" value="ENSTGEP00000003207.1"/>
    <property type="gene ID" value="ENSTGEG00000002749.1"/>
</dbReference>
<dbReference type="GO" id="GO:0006508">
    <property type="term" value="P:proteolysis"/>
    <property type="evidence" value="ECO:0007669"/>
    <property type="project" value="UniProtKB-KW"/>
</dbReference>
<dbReference type="Pfam" id="PF00026">
    <property type="entry name" value="Asp"/>
    <property type="match status" value="1"/>
</dbReference>
<evidence type="ECO:0000313" key="6">
    <source>
        <dbReference type="Proteomes" id="UP000694411"/>
    </source>
</evidence>
<accession>A0A8D2E9X9</accession>
<dbReference type="AlphaFoldDB" id="A0A8D2E9X9"/>
<keyword evidence="3" id="KW-0378">Hydrolase</keyword>
<dbReference type="Gene3D" id="2.40.70.10">
    <property type="entry name" value="Acid Proteases"/>
    <property type="match status" value="1"/>
</dbReference>
<keyword evidence="6" id="KW-1185">Reference proteome</keyword>
<name>A0A8D2E9X9_THEGE</name>
<dbReference type="InterPro" id="IPR001461">
    <property type="entry name" value="Aspartic_peptidase_A1"/>
</dbReference>
<dbReference type="InterPro" id="IPR033121">
    <property type="entry name" value="PEPTIDASE_A1"/>
</dbReference>
<keyword evidence="3" id="KW-0064">Aspartyl protease</keyword>
<dbReference type="PANTHER" id="PTHR47966">
    <property type="entry name" value="BETA-SITE APP-CLEAVING ENZYME, ISOFORM A-RELATED"/>
    <property type="match status" value="1"/>
</dbReference>
<comment type="similarity">
    <text evidence="1">Belongs to the peptidase A1 family.</text>
</comment>
<evidence type="ECO:0000256" key="1">
    <source>
        <dbReference type="ARBA" id="ARBA00007447"/>
    </source>
</evidence>
<reference evidence="5" key="1">
    <citation type="submission" date="2018-05" db="EMBL/GenBank/DDBJ databases">
        <title>Whole genome of Theropithecus gelada.</title>
        <authorList>
            <person name="Chiou K.L."/>
            <person name="Snyder-Mackler N."/>
        </authorList>
    </citation>
    <scope>NUCLEOTIDE SEQUENCE [LARGE SCALE GENOMIC DNA]</scope>
</reference>
<proteinExistence type="inferred from homology"/>
<organism evidence="5 6">
    <name type="scientific">Theropithecus gelada</name>
    <name type="common">Gelada baboon</name>
    <dbReference type="NCBI Taxonomy" id="9565"/>
    <lineage>
        <taxon>Eukaryota</taxon>
        <taxon>Metazoa</taxon>
        <taxon>Chordata</taxon>
        <taxon>Craniata</taxon>
        <taxon>Vertebrata</taxon>
        <taxon>Euteleostomi</taxon>
        <taxon>Mammalia</taxon>
        <taxon>Eutheria</taxon>
        <taxon>Euarchontoglires</taxon>
        <taxon>Primates</taxon>
        <taxon>Haplorrhini</taxon>
        <taxon>Catarrhini</taxon>
        <taxon>Cercopithecidae</taxon>
        <taxon>Cercopithecinae</taxon>
        <taxon>Theropithecus</taxon>
    </lineage>
</organism>
<reference evidence="5" key="2">
    <citation type="submission" date="2025-08" db="UniProtKB">
        <authorList>
            <consortium name="Ensembl"/>
        </authorList>
    </citation>
    <scope>IDENTIFICATION</scope>
</reference>
<keyword evidence="2" id="KW-0645">Protease</keyword>
<sequence>IDGVVVACDGGCQAILDTGIFLLVGPGSDLLNIQQAIGATFDIDCRRLSSMSTVVFEIHGKKYPLPPSAYTRACVWTNRPF</sequence>